<evidence type="ECO:0000313" key="2">
    <source>
        <dbReference type="Proteomes" id="UP000824334"/>
    </source>
</evidence>
<dbReference type="Proteomes" id="UP000824334">
    <property type="component" value="Chromosome"/>
</dbReference>
<protein>
    <recommendedName>
        <fullName evidence="3">Lipoprotein</fullName>
    </recommendedName>
</protein>
<evidence type="ECO:0000313" key="1">
    <source>
        <dbReference type="EMBL" id="QYC11458.1"/>
    </source>
</evidence>
<sequence>MSSALFKLTPILFLAACIHHPADLPVCNGEARRPANPHGSILAPATEAAALPSAVAIQGDHTVGGCR</sequence>
<accession>A0ABX8TN22</accession>
<evidence type="ECO:0008006" key="3">
    <source>
        <dbReference type="Google" id="ProtNLM"/>
    </source>
</evidence>
<reference evidence="1 2" key="1">
    <citation type="submission" date="2021-07" db="EMBL/GenBank/DDBJ databases">
        <title>Isolation and characterization of bacteria from a gold mining with a capacity of golden bioaccumulation.</title>
        <authorList>
            <person name="Yang X.J."/>
        </authorList>
    </citation>
    <scope>NUCLEOTIDE SEQUENCE [LARGE SCALE GENOMIC DNA]</scope>
    <source>
        <strain evidence="1 2">Au29</strain>
    </source>
</reference>
<dbReference type="EMBL" id="CP080034">
    <property type="protein sequence ID" value="QYC11458.1"/>
    <property type="molecule type" value="Genomic_DNA"/>
</dbReference>
<dbReference type="GeneID" id="94374738"/>
<proteinExistence type="predicted"/>
<gene>
    <name evidence="1" type="ORF">KWG56_05645</name>
</gene>
<name>A0ABX8TN22_9CAUL</name>
<organism evidence="1 2">
    <name type="scientific">Brevundimonas nasdae</name>
    <dbReference type="NCBI Taxonomy" id="172043"/>
    <lineage>
        <taxon>Bacteria</taxon>
        <taxon>Pseudomonadati</taxon>
        <taxon>Pseudomonadota</taxon>
        <taxon>Alphaproteobacteria</taxon>
        <taxon>Caulobacterales</taxon>
        <taxon>Caulobacteraceae</taxon>
        <taxon>Brevundimonas</taxon>
    </lineage>
</organism>
<keyword evidence="2" id="KW-1185">Reference proteome</keyword>
<dbReference type="RefSeq" id="WP_219354037.1">
    <property type="nucleotide sequence ID" value="NZ_CP080034.1"/>
</dbReference>